<dbReference type="EMBL" id="CM000768">
    <property type="protein sequence ID" value="OQU77315.1"/>
    <property type="molecule type" value="Genomic_DNA"/>
</dbReference>
<reference evidence="2 3" key="1">
    <citation type="journal article" date="2009" name="Nature">
        <title>The Sorghum bicolor genome and the diversification of grasses.</title>
        <authorList>
            <person name="Paterson A.H."/>
            <person name="Bowers J.E."/>
            <person name="Bruggmann R."/>
            <person name="Dubchak I."/>
            <person name="Grimwood J."/>
            <person name="Gundlach H."/>
            <person name="Haberer G."/>
            <person name="Hellsten U."/>
            <person name="Mitros T."/>
            <person name="Poliakov A."/>
            <person name="Schmutz J."/>
            <person name="Spannagl M."/>
            <person name="Tang H."/>
            <person name="Wang X."/>
            <person name="Wicker T."/>
            <person name="Bharti A.K."/>
            <person name="Chapman J."/>
            <person name="Feltus F.A."/>
            <person name="Gowik U."/>
            <person name="Grigoriev I.V."/>
            <person name="Lyons E."/>
            <person name="Maher C.A."/>
            <person name="Martis M."/>
            <person name="Narechania A."/>
            <person name="Otillar R.P."/>
            <person name="Penning B.W."/>
            <person name="Salamov A.A."/>
            <person name="Wang Y."/>
            <person name="Zhang L."/>
            <person name="Carpita N.C."/>
            <person name="Freeling M."/>
            <person name="Gingle A.R."/>
            <person name="Hash C.T."/>
            <person name="Keller B."/>
            <person name="Klein P."/>
            <person name="Kresovich S."/>
            <person name="McCann M.C."/>
            <person name="Ming R."/>
            <person name="Peterson D.G."/>
            <person name="Mehboob-ur-Rahman"/>
            <person name="Ware D."/>
            <person name="Westhoff P."/>
            <person name="Mayer K.F."/>
            <person name="Messing J."/>
            <person name="Rokhsar D.S."/>
        </authorList>
    </citation>
    <scope>NUCLEOTIDE SEQUENCE [LARGE SCALE GENOMIC DNA]</scope>
    <source>
        <strain evidence="3">cv. BTx623</strain>
    </source>
</reference>
<dbReference type="InParanoid" id="A0A1Z5R1L2"/>
<gene>
    <name evidence="2" type="ORF">SORBI_3009G027350</name>
</gene>
<organism evidence="2 3">
    <name type="scientific">Sorghum bicolor</name>
    <name type="common">Sorghum</name>
    <name type="synonym">Sorghum vulgare</name>
    <dbReference type="NCBI Taxonomy" id="4558"/>
    <lineage>
        <taxon>Eukaryota</taxon>
        <taxon>Viridiplantae</taxon>
        <taxon>Streptophyta</taxon>
        <taxon>Embryophyta</taxon>
        <taxon>Tracheophyta</taxon>
        <taxon>Spermatophyta</taxon>
        <taxon>Magnoliopsida</taxon>
        <taxon>Liliopsida</taxon>
        <taxon>Poales</taxon>
        <taxon>Poaceae</taxon>
        <taxon>PACMAD clade</taxon>
        <taxon>Panicoideae</taxon>
        <taxon>Andropogonodae</taxon>
        <taxon>Andropogoneae</taxon>
        <taxon>Sorghinae</taxon>
        <taxon>Sorghum</taxon>
    </lineage>
</organism>
<dbReference type="OMA" id="DCPWESA"/>
<proteinExistence type="predicted"/>
<keyword evidence="3" id="KW-1185">Reference proteome</keyword>
<feature type="region of interest" description="Disordered" evidence="1">
    <location>
        <begin position="1"/>
        <end position="128"/>
    </location>
</feature>
<dbReference type="Gramene" id="OQU77315">
    <property type="protein sequence ID" value="OQU77315"/>
    <property type="gene ID" value="SORBI_3009G027350"/>
</dbReference>
<feature type="compositionally biased region" description="Low complexity" evidence="1">
    <location>
        <begin position="44"/>
        <end position="56"/>
    </location>
</feature>
<evidence type="ECO:0000313" key="2">
    <source>
        <dbReference type="EMBL" id="OQU77315.1"/>
    </source>
</evidence>
<protein>
    <submittedName>
        <fullName evidence="2">Uncharacterized protein</fullName>
    </submittedName>
</protein>
<dbReference type="AlphaFoldDB" id="A0A1Z5R1L2"/>
<sequence>MQRKHNLPRRSAALLPAGSRSEHQPHGAMAAARLANSPPDPRRPLLASLARSLAAPVTDPGASPRRSIPLRRVAIDPSIRPLPDDGRAPRIGSRRGCSGVANGRARRGDRRRGSWSSPPAAASSVGADRWGRMGTCLLRTCPWESA</sequence>
<evidence type="ECO:0000256" key="1">
    <source>
        <dbReference type="SAM" id="MobiDB-lite"/>
    </source>
</evidence>
<reference evidence="3" key="2">
    <citation type="journal article" date="2018" name="Plant J.">
        <title>The Sorghum bicolor reference genome: improved assembly, gene annotations, a transcriptome atlas, and signatures of genome organization.</title>
        <authorList>
            <person name="McCormick R.F."/>
            <person name="Truong S.K."/>
            <person name="Sreedasyam A."/>
            <person name="Jenkins J."/>
            <person name="Shu S."/>
            <person name="Sims D."/>
            <person name="Kennedy M."/>
            <person name="Amirebrahimi M."/>
            <person name="Weers B.D."/>
            <person name="McKinley B."/>
            <person name="Mattison A."/>
            <person name="Morishige D.T."/>
            <person name="Grimwood J."/>
            <person name="Schmutz J."/>
            <person name="Mullet J.E."/>
        </authorList>
    </citation>
    <scope>NUCLEOTIDE SEQUENCE [LARGE SCALE GENOMIC DNA]</scope>
    <source>
        <strain evidence="3">cv. BTx623</strain>
    </source>
</reference>
<name>A0A1Z5R1L2_SORBI</name>
<dbReference type="ExpressionAtlas" id="A0A1Z5R1L2">
    <property type="expression patterns" value="baseline and differential"/>
</dbReference>
<dbReference type="Proteomes" id="UP000000768">
    <property type="component" value="Chromosome 9"/>
</dbReference>
<accession>A0A1Z5R1L2</accession>
<feature type="compositionally biased region" description="Low complexity" evidence="1">
    <location>
        <begin position="114"/>
        <end position="124"/>
    </location>
</feature>
<evidence type="ECO:0000313" key="3">
    <source>
        <dbReference type="Proteomes" id="UP000000768"/>
    </source>
</evidence>